<accession>A0AB33K6N8</accession>
<proteinExistence type="predicted"/>
<protein>
    <recommendedName>
        <fullName evidence="2">Transposase</fullName>
    </recommendedName>
</protein>
<dbReference type="AlphaFoldDB" id="A0AB33K6N8"/>
<sequence length="63" mass="6968">MPKKTGIVVHVLRRTERMLLTGGQQRARRNAWSAVCENSRHAADRSQAAALFPAEQAGALRRA</sequence>
<gene>
    <name evidence="1" type="ORF">KCMC57_47730</name>
</gene>
<dbReference type="RefSeq" id="WP_407990634.1">
    <property type="nucleotide sequence ID" value="NZ_AP035881.2"/>
</dbReference>
<dbReference type="EMBL" id="AP035881">
    <property type="protein sequence ID" value="BFP48405.1"/>
    <property type="molecule type" value="Genomic_DNA"/>
</dbReference>
<evidence type="ECO:0000313" key="1">
    <source>
        <dbReference type="EMBL" id="BFP48405.1"/>
    </source>
</evidence>
<evidence type="ECO:0008006" key="2">
    <source>
        <dbReference type="Google" id="ProtNLM"/>
    </source>
</evidence>
<name>A0AB33K6N8_9ACTN</name>
<reference evidence="1" key="1">
    <citation type="submission" date="2024-07" db="EMBL/GenBank/DDBJ databases">
        <title>Complete genome sequences of cellulolytic bacteria, Kitasatospora sp. CMC57 and Streptomyces sp. CMC78, isolated from Japanese agricultural soil.</title>
        <authorList>
            <person name="Hashimoto T."/>
            <person name="Ito M."/>
            <person name="Iwamoto M."/>
            <person name="Fukahori D."/>
            <person name="Shoda T."/>
            <person name="Sakoda M."/>
            <person name="Morohoshi T."/>
            <person name="Mitsuboshi M."/>
            <person name="Nishizawa T."/>
        </authorList>
    </citation>
    <scope>NUCLEOTIDE SEQUENCE</scope>
    <source>
        <strain evidence="1">CMC57</strain>
    </source>
</reference>
<organism evidence="1">
    <name type="scientific">Kitasatospora sp. CMC57</name>
    <dbReference type="NCBI Taxonomy" id="3231513"/>
    <lineage>
        <taxon>Bacteria</taxon>
        <taxon>Bacillati</taxon>
        <taxon>Actinomycetota</taxon>
        <taxon>Actinomycetes</taxon>
        <taxon>Kitasatosporales</taxon>
        <taxon>Streptomycetaceae</taxon>
        <taxon>Kitasatospora</taxon>
    </lineage>
</organism>